<dbReference type="EMBL" id="MBFR01000244">
    <property type="protein sequence ID" value="PVU90676.1"/>
    <property type="molecule type" value="Genomic_DNA"/>
</dbReference>
<dbReference type="Proteomes" id="UP000245383">
    <property type="component" value="Unassembled WGS sequence"/>
</dbReference>
<sequence length="84" mass="9166">MELVCRNATYLNCGSIDGIFFRVIGTSTECDECKANKYIQICANVSSFFSCYYLNGSLAISGDGFLGPNTNSVKNSDLLFEVVL</sequence>
<evidence type="ECO:0000313" key="2">
    <source>
        <dbReference type="Proteomes" id="UP000245383"/>
    </source>
</evidence>
<comment type="caution">
    <text evidence="1">The sequence shown here is derived from an EMBL/GenBank/DDBJ whole genome shotgun (WGS) entry which is preliminary data.</text>
</comment>
<reference evidence="1 2" key="1">
    <citation type="journal article" date="2018" name="MBio">
        <title>Comparative Genomics Reveals the Core Gene Toolbox for the Fungus-Insect Symbiosis.</title>
        <authorList>
            <person name="Wang Y."/>
            <person name="Stata M."/>
            <person name="Wang W."/>
            <person name="Stajich J.E."/>
            <person name="White M.M."/>
            <person name="Moncalvo J.M."/>
        </authorList>
    </citation>
    <scope>NUCLEOTIDE SEQUENCE [LARGE SCALE GENOMIC DNA]</scope>
    <source>
        <strain evidence="1 2">SWE-8-4</strain>
    </source>
</reference>
<dbReference type="AlphaFoldDB" id="A0A2T9YEC0"/>
<protein>
    <submittedName>
        <fullName evidence="1">Uncharacterized protein</fullName>
    </submittedName>
</protein>
<proteinExistence type="predicted"/>
<evidence type="ECO:0000313" key="1">
    <source>
        <dbReference type="EMBL" id="PVU90676.1"/>
    </source>
</evidence>
<gene>
    <name evidence="1" type="ORF">BB561_004768</name>
</gene>
<name>A0A2T9YEC0_9FUNG</name>
<keyword evidence="2" id="KW-1185">Reference proteome</keyword>
<accession>A0A2T9YEC0</accession>
<organism evidence="1 2">
    <name type="scientific">Smittium simulii</name>
    <dbReference type="NCBI Taxonomy" id="133385"/>
    <lineage>
        <taxon>Eukaryota</taxon>
        <taxon>Fungi</taxon>
        <taxon>Fungi incertae sedis</taxon>
        <taxon>Zoopagomycota</taxon>
        <taxon>Kickxellomycotina</taxon>
        <taxon>Harpellomycetes</taxon>
        <taxon>Harpellales</taxon>
        <taxon>Legeriomycetaceae</taxon>
        <taxon>Smittium</taxon>
    </lineage>
</organism>